<feature type="domain" description="Acyl-CoA dehydrogenase/oxidase C-terminal" evidence="5">
    <location>
        <begin position="293"/>
        <end position="448"/>
    </location>
</feature>
<evidence type="ECO:0000259" key="5">
    <source>
        <dbReference type="Pfam" id="PF00441"/>
    </source>
</evidence>
<evidence type="ECO:0000256" key="2">
    <source>
        <dbReference type="ARBA" id="ARBA00022630"/>
    </source>
</evidence>
<dbReference type="InterPro" id="IPR052904">
    <property type="entry name" value="Acyl-CoA_dehydrogenase-like"/>
</dbReference>
<evidence type="ECO:0000256" key="4">
    <source>
        <dbReference type="RuleBase" id="RU362125"/>
    </source>
</evidence>
<evidence type="ECO:0000313" key="9">
    <source>
        <dbReference type="Proteomes" id="UP001501565"/>
    </source>
</evidence>
<dbReference type="Gene3D" id="1.20.140.10">
    <property type="entry name" value="Butyryl-CoA Dehydrogenase, subunit A, domain 3"/>
    <property type="match status" value="1"/>
</dbReference>
<dbReference type="Gene3D" id="2.40.110.20">
    <property type="match status" value="1"/>
</dbReference>
<dbReference type="PANTHER" id="PTHR42707:SF3">
    <property type="entry name" value="ACYL-COA DEHYDROGENASE AIDB-RELATED"/>
    <property type="match status" value="1"/>
</dbReference>
<dbReference type="InterPro" id="IPR006091">
    <property type="entry name" value="Acyl-CoA_Oxase/DH_mid-dom"/>
</dbReference>
<keyword evidence="3 4" id="KW-0274">FAD</keyword>
<dbReference type="NCBIfam" id="NF008594">
    <property type="entry name" value="PRK11561.1"/>
    <property type="match status" value="1"/>
</dbReference>
<evidence type="ECO:0000256" key="3">
    <source>
        <dbReference type="ARBA" id="ARBA00022827"/>
    </source>
</evidence>
<dbReference type="RefSeq" id="WP_344800293.1">
    <property type="nucleotide sequence ID" value="NZ_BAABBN010000015.1"/>
</dbReference>
<evidence type="ECO:0000259" key="6">
    <source>
        <dbReference type="Pfam" id="PF02770"/>
    </source>
</evidence>
<dbReference type="EMBL" id="BAABBN010000015">
    <property type="protein sequence ID" value="GAA3938912.1"/>
    <property type="molecule type" value="Genomic_DNA"/>
</dbReference>
<feature type="domain" description="Acyl-CoA oxidase/dehydrogenase middle" evidence="6">
    <location>
        <begin position="186"/>
        <end position="282"/>
    </location>
</feature>
<gene>
    <name evidence="8" type="ORF">GCM10022277_38750</name>
</gene>
<dbReference type="Proteomes" id="UP001501565">
    <property type="component" value="Unassembled WGS sequence"/>
</dbReference>
<dbReference type="InterPro" id="IPR009100">
    <property type="entry name" value="AcylCoA_DH/oxidase_NM_dom_sf"/>
</dbReference>
<evidence type="ECO:0000313" key="8">
    <source>
        <dbReference type="EMBL" id="GAA3938912.1"/>
    </source>
</evidence>
<sequence length="552" mass="60881">MTNNTHDLSQTHQVTNQLHPLENNNLFTQDTALQEAIKREGGHWAHQALSDFGALTGSSENIEWGHLANQFKPTFKTHDRFGHRVDQANFHPSYHQLMNQAIQHGLHASPWTNPGTGAHVARAAKTYMQSQVEAGHGCPITMTFACTPTLLKQANVAKEWLPLVHSTQYDSENKPYFEKAGVTIGMGMTEKQGGSDVRANTTRAHPVGQPGAGELYELIGHKWFLSAPMCDAFLVLAQAPGGLSCFLLPRWRPDGSKNAMHIQQLKDKMGNVSNASSEVEFRGALAWLIGDEGRGVANILEMVALTRFDCMVGSSAGMRQAVSQVIHHCQHRSVFGKPLIQQPLMQNVLADLALESEAAMSLSFRMAKALDHMANDEHEAMIMRLGTAIGKYWICKRTPPHAYEAMECIGGSAVMEDCIMPRLYREAPINAIWEGSGNVQCLDVLRAITKTPKSLEALSAELHAAEGRNPDYDKRLSCISQALKSVDDFEQQGRWLVENLALLFQGSVLIQAGNETVSDMFCATRLRDNNAQMFGAIPKGFNLAQYIQRAAL</sequence>
<dbReference type="Pfam" id="PF02770">
    <property type="entry name" value="Acyl-CoA_dh_M"/>
    <property type="match status" value="1"/>
</dbReference>
<dbReference type="Pfam" id="PF18158">
    <property type="entry name" value="AidB_N"/>
    <property type="match status" value="1"/>
</dbReference>
<feature type="domain" description="Adaptive response protein AidB N-terminal" evidence="7">
    <location>
        <begin position="16"/>
        <end position="171"/>
    </location>
</feature>
<dbReference type="InterPro" id="IPR036250">
    <property type="entry name" value="AcylCo_DH-like_C"/>
</dbReference>
<comment type="caution">
    <text evidence="8">The sequence shown here is derived from an EMBL/GenBank/DDBJ whole genome shotgun (WGS) entry which is preliminary data.</text>
</comment>
<keyword evidence="2 4" id="KW-0285">Flavoprotein</keyword>
<organism evidence="8 9">
    <name type="scientific">Litoribacillus peritrichatus</name>
    <dbReference type="NCBI Taxonomy" id="718191"/>
    <lineage>
        <taxon>Bacteria</taxon>
        <taxon>Pseudomonadati</taxon>
        <taxon>Pseudomonadota</taxon>
        <taxon>Gammaproteobacteria</taxon>
        <taxon>Oceanospirillales</taxon>
        <taxon>Oceanospirillaceae</taxon>
        <taxon>Litoribacillus</taxon>
    </lineage>
</organism>
<evidence type="ECO:0000259" key="7">
    <source>
        <dbReference type="Pfam" id="PF18158"/>
    </source>
</evidence>
<dbReference type="Pfam" id="PF00441">
    <property type="entry name" value="Acyl-CoA_dh_1"/>
    <property type="match status" value="1"/>
</dbReference>
<dbReference type="Gene3D" id="6.10.250.600">
    <property type="match status" value="1"/>
</dbReference>
<comment type="similarity">
    <text evidence="1 4">Belongs to the acyl-CoA dehydrogenase family.</text>
</comment>
<dbReference type="SUPFAM" id="SSF56645">
    <property type="entry name" value="Acyl-CoA dehydrogenase NM domain-like"/>
    <property type="match status" value="1"/>
</dbReference>
<reference evidence="9" key="1">
    <citation type="journal article" date="2019" name="Int. J. Syst. Evol. Microbiol.">
        <title>The Global Catalogue of Microorganisms (GCM) 10K type strain sequencing project: providing services to taxonomists for standard genome sequencing and annotation.</title>
        <authorList>
            <consortium name="The Broad Institute Genomics Platform"/>
            <consortium name="The Broad Institute Genome Sequencing Center for Infectious Disease"/>
            <person name="Wu L."/>
            <person name="Ma J."/>
        </authorList>
    </citation>
    <scope>NUCLEOTIDE SEQUENCE [LARGE SCALE GENOMIC DNA]</scope>
    <source>
        <strain evidence="9">JCM 17551</strain>
    </source>
</reference>
<proteinExistence type="inferred from homology"/>
<evidence type="ECO:0000256" key="1">
    <source>
        <dbReference type="ARBA" id="ARBA00009347"/>
    </source>
</evidence>
<accession>A0ABP7N756</accession>
<dbReference type="PANTHER" id="PTHR42707">
    <property type="entry name" value="ACYL-COA DEHYDROGENASE"/>
    <property type="match status" value="1"/>
</dbReference>
<name>A0ABP7N756_9GAMM</name>
<keyword evidence="4" id="KW-0560">Oxidoreductase</keyword>
<dbReference type="InterPro" id="IPR041504">
    <property type="entry name" value="AidB_N"/>
</dbReference>
<dbReference type="InterPro" id="IPR009075">
    <property type="entry name" value="AcylCo_DH/oxidase_C"/>
</dbReference>
<dbReference type="SUPFAM" id="SSF47203">
    <property type="entry name" value="Acyl-CoA dehydrogenase C-terminal domain-like"/>
    <property type="match status" value="1"/>
</dbReference>
<keyword evidence="9" id="KW-1185">Reference proteome</keyword>
<protein>
    <submittedName>
        <fullName evidence="8">Acyl-CoA dehydrogenase family protein</fullName>
    </submittedName>
</protein>
<comment type="cofactor">
    <cofactor evidence="4">
        <name>FAD</name>
        <dbReference type="ChEBI" id="CHEBI:57692"/>
    </cofactor>
</comment>